<dbReference type="AlphaFoldDB" id="A0A2V3INB9"/>
<protein>
    <recommendedName>
        <fullName evidence="6">Protein TIC 22, chloroplastic</fullName>
    </recommendedName>
</protein>
<dbReference type="Pfam" id="PF04278">
    <property type="entry name" value="Tic22"/>
    <property type="match status" value="1"/>
</dbReference>
<sequence length="326" mass="36395">MKRNGLEIFPTPHSLISRACFFLSPVFPLGSSRRPSHVQRRSKNQQDQPLTLVKKNERSRLYRFNPGTEVDFMKRICPTARGSSSTSPAVKLIGALLIGGILFSTVQPLVTAVGGNKSVDTLLDAKLRKIPVFTVTDSTGRPFLSETDDGRLRRGYFFVQPADAEKYLEQVKEQNEDAKVLAIGLNEAIKFLDTRIGSAKSVPEKFEIFPDDHEAALAKDITNGDFQKSFGENGVPIFYIDGLAVKDSKDDPPVYPLFFEKETLDETIKDLKKKDPSAALDLKDLRIIDLKQTIKEIRAGSNPKLSRVVFVPLNDSLNRLRTTISK</sequence>
<dbReference type="PANTHER" id="PTHR33926">
    <property type="entry name" value="PROTEIN TIC 22, CHLOROPLASTIC"/>
    <property type="match status" value="1"/>
</dbReference>
<evidence type="ECO:0000256" key="2">
    <source>
        <dbReference type="ARBA" id="ARBA00022528"/>
    </source>
</evidence>
<evidence type="ECO:0000313" key="5">
    <source>
        <dbReference type="Proteomes" id="UP000247409"/>
    </source>
</evidence>
<comment type="subcellular location">
    <subcellularLocation>
        <location evidence="1">Plastid</location>
        <location evidence="1">Chloroplast</location>
    </subcellularLocation>
</comment>
<comment type="caution">
    <text evidence="4">The sequence shown here is derived from an EMBL/GenBank/DDBJ whole genome shotgun (WGS) entry which is preliminary data.</text>
</comment>
<keyword evidence="2" id="KW-0150">Chloroplast</keyword>
<accession>A0A2V3INB9</accession>
<dbReference type="GO" id="GO:0015031">
    <property type="term" value="P:protein transport"/>
    <property type="evidence" value="ECO:0007669"/>
    <property type="project" value="InterPro"/>
</dbReference>
<evidence type="ECO:0000313" key="4">
    <source>
        <dbReference type="EMBL" id="PXF43576.1"/>
    </source>
</evidence>
<dbReference type="PANTHER" id="PTHR33926:SF4">
    <property type="entry name" value="PROTEIN TIC 22, CHLOROPLASTIC"/>
    <property type="match status" value="1"/>
</dbReference>
<dbReference type="Proteomes" id="UP000247409">
    <property type="component" value="Unassembled WGS sequence"/>
</dbReference>
<evidence type="ECO:0000256" key="3">
    <source>
        <dbReference type="ARBA" id="ARBA00022640"/>
    </source>
</evidence>
<dbReference type="GO" id="GO:0009507">
    <property type="term" value="C:chloroplast"/>
    <property type="evidence" value="ECO:0007669"/>
    <property type="project" value="UniProtKB-SubCell"/>
</dbReference>
<dbReference type="Gene3D" id="3.40.1350.100">
    <property type="match status" value="2"/>
</dbReference>
<dbReference type="EMBL" id="NBIV01000119">
    <property type="protein sequence ID" value="PXF43576.1"/>
    <property type="molecule type" value="Genomic_DNA"/>
</dbReference>
<organism evidence="4 5">
    <name type="scientific">Gracilariopsis chorda</name>
    <dbReference type="NCBI Taxonomy" id="448386"/>
    <lineage>
        <taxon>Eukaryota</taxon>
        <taxon>Rhodophyta</taxon>
        <taxon>Florideophyceae</taxon>
        <taxon>Rhodymeniophycidae</taxon>
        <taxon>Gracilariales</taxon>
        <taxon>Gracilariaceae</taxon>
        <taxon>Gracilariopsis</taxon>
    </lineage>
</organism>
<reference evidence="4 5" key="1">
    <citation type="journal article" date="2018" name="Mol. Biol. Evol.">
        <title>Analysis of the draft genome of the red seaweed Gracilariopsis chorda provides insights into genome size evolution in Rhodophyta.</title>
        <authorList>
            <person name="Lee J."/>
            <person name="Yang E.C."/>
            <person name="Graf L."/>
            <person name="Yang J.H."/>
            <person name="Qiu H."/>
            <person name="Zel Zion U."/>
            <person name="Chan C.X."/>
            <person name="Stephens T.G."/>
            <person name="Weber A.P.M."/>
            <person name="Boo G.H."/>
            <person name="Boo S.M."/>
            <person name="Kim K.M."/>
            <person name="Shin Y."/>
            <person name="Jung M."/>
            <person name="Lee S.J."/>
            <person name="Yim H.S."/>
            <person name="Lee J.H."/>
            <person name="Bhattacharya D."/>
            <person name="Yoon H.S."/>
        </authorList>
    </citation>
    <scope>NUCLEOTIDE SEQUENCE [LARGE SCALE GENOMIC DNA]</scope>
    <source>
        <strain evidence="4 5">SKKU-2015</strain>
        <tissue evidence="4">Whole body</tissue>
    </source>
</reference>
<gene>
    <name evidence="4" type="ORF">BWQ96_06688</name>
</gene>
<dbReference type="OrthoDB" id="4798at2759"/>
<name>A0A2V3INB9_9FLOR</name>
<evidence type="ECO:0008006" key="6">
    <source>
        <dbReference type="Google" id="ProtNLM"/>
    </source>
</evidence>
<keyword evidence="5" id="KW-1185">Reference proteome</keyword>
<proteinExistence type="predicted"/>
<evidence type="ECO:0000256" key="1">
    <source>
        <dbReference type="ARBA" id="ARBA00004229"/>
    </source>
</evidence>
<dbReference type="InterPro" id="IPR007378">
    <property type="entry name" value="Tic22-like"/>
</dbReference>
<keyword evidence="3" id="KW-0934">Plastid</keyword>
<dbReference type="STRING" id="448386.A0A2V3INB9"/>